<sequence length="2509" mass="278304">MYSVLVGLFVATAYFDGSEASSVYMYCAGVRQYRGNNNACCGTRAYNTRSYICCSGRVQYRGSNNACCGSRAYSTRSYICCGGRVQYRGSNNACCGSRAYSTRSYICCGGRVQYRGSNNACCGSRAYSTRSYICCSGRVQYKGSNNACCGSRAYNTRYYMCVGGNLQRKGSNNARCGNRAYNTRFYMCCSGTVQYKGSNNACCGSRAYSTRSYMCCAGQVQYKGSNNACCGSRAYSTRSYICCGSRVQYRGSNNACCGSRAYSTRSYICCGGLVRYKGSNNACCGSRAYSTRSYICCGSRVQYRGIYRVSINEIWDATFSYNDPTLEICQGDSKQRNLDTFEHYHTIATKAVDAENGNGEITIKMPAEANLIITEMKPFRVCIEFSLEQPKGGIKFVVPDLDGTMLERGAHLFTYGHENSSRLWFPCLDSYSEVCTWKLEFSVDIYLTAVSCGDLIETVYTPDLRKKTYHYYLSVPTAAPNIALAVGPFEVLVDPNMHEVTHFCLPHLLPILKHSTAFLHEAFEFYEELLSSRFPYSCYKQVFVDQAFGDVMPFATLTIFSTNILHTAKIIDQAPLSRQIMAEAIAKQFFGCFIAMHSWSDAWLPKGIAGYLASLYRKTSFGNNEYRYWVSKDLTAVQRYEQDVGGIVLDPSHARESSMYFSTKYPHTMLPRYADMYDKKAGLIIRMLEIRVGQELLLQGRAGTAASGNHQVVPISGLVIRMLEIRVGQELLLQGRAGTAASGNHQVVPISGLIIRMLEIRVGQELLLQGRAGTAASGNHQVVPISGLIIRMLEIRVGQELLLQGRAGTAASGNHQVVPISGLIIRMLEIRVGQELLLQGRAGTAASGNHQVVPISGLIIRMLEIRVGQELLLQVFNKLLALAMNAGQQKFTSNTWSNMSLAASSFLKCISTVTGKDIQAFMEQRQSGCARFCSNFIFNRKRNVVELQLRQELATKGALKYAGPLIVAIQELDGTFNHNFKIEENKTKFEITCHSKSRRNKKKKIPLCTAEEVDMDLADMDADSPVLWLRIDPEMTTLRQVKLEQPDFMWQYQLRYERDIIAQLEAINALEAYATPKTRLALTDTIENEKCFYRVRIAAAECLAKVANAMSSSWVGPPAMMTIFRKFFGSHSCPAIVRQNNFSNFQNYFIQKHLPLAMSKLRTTHGICPTEVFQFLLDLFKYNDNNRNKYSDNYYRAALVDALAATVTPAVTTVTITGQGPSTDALTADTKLILEEITRYLNMEKLLPCYRLTVTVSQGPSTDALTADTKLILEEITRYLNMEKLLPCYRLTVTVSNLYRLAVTVRYVILSPVTCHRLTVTVRYVILSPVTCHRLAVTVSYVILSPVTSYRLTVTVRYVILSPVTCHRLTVTVRYVILSPVTCHRLTVTVSDQLQPLSLSGSHPFSSNLSQTHCHCQYVILSPVTCHRLAVTVSCLKAIRTLQKFGHLPSDPSIFKSYAVVNNFMDVRLAALEALVDYTKVESSVEMLSWLLDVTEQDPEPFVRHKVLQFLTESCLFIRKENSALSGESLVERLWKMMNCHFSHDSRLRCDVADLYFTLYGRTRPSCLPIPESIMVLNLKERKTMLNPNIYEDSMSDDEGRDRLLKRQSESPLPPFGFEHSSSVDPKLKATSAEDAFKLRVTHSINSPEPASLASPLGLPGTPPVGRLPPPDSSTYSQAFMKFAIGDHSQPGSVSQQPSASQLPQAVASPGISQPLGDDDIGARLSEDSSSNSLPPIQPSTGQFPRYNHPQVSSPDTAINRSVPPIQPSTGQFPRYNHQQVSSPDTTIHRSVPPIQPSTGQFPRYNHPQVSSPDTTIHRSVPPIQPSTGQFPRYNHQQVSSPDTTIHRSVPPIQPSTGQFPRYNHNSETIPGQFPRYNHQQVSSPDTTINRSVPPIQPSTGQFPRYNHPQVSSPDTTINKSVPPIQPSTGQFPRYNHPQVSSPDTTINRSVPPIQPSTGQFPRYNHPQVSSPDTTINRSVPPIQPSTGQFPRYNHQQVSSPDTTINRSVPPIQPSTGQFPRYNHPQVSSPDTTINRSVPPIQPSTGQFPRYNHQQVSSPDTTINRSVPPIQPSTGQFPRYNHPQVSSPDTTINRSVPPIQPSTGQFPRYNHPQVSSPDTTINRSVPPIQPSTGQFPRYNHQLVSSPDTTIHSSFRRTTNNPEQSFDVSMFAASVDISSSPAPPTLTTTTTGLTSTTAAVGGATAAPHDTTSSCTSIHKEFIKQKKKNKHKHKHSPDKHPHRETPPGRVSSRDNHQQVSSPDTTINRSVPPIQPSTGQFPRDNHQQVSSPDTTIHRSVPPIQPSTGQFPRYNHQQVSSPDTTIHRSVPPRQPSTGQFPRDNHQQVSSPDTTIHRSVPPIQPSTEESAKKPPTSFDVSMFAASVDISSSPAPPTLTTTTTGLTSTTAAVGGATAAPHDTTSSGHKHHKGKKKKKKNKHKHKHSHDKHRHDKHDRGRDKSSSDKEKVKSQYPPPLPPPVTSALEPLSSGSSNPNSPVVDILRQPSSPEFEVI</sequence>
<feature type="compositionally biased region" description="Polar residues" evidence="8">
    <location>
        <begin position="1750"/>
        <end position="1760"/>
    </location>
</feature>
<dbReference type="Pfam" id="PF25316">
    <property type="entry name" value="TAF2_3rd"/>
    <property type="match status" value="1"/>
</dbReference>
<feature type="compositionally biased region" description="Basic and acidic residues" evidence="8">
    <location>
        <begin position="2236"/>
        <end position="2254"/>
    </location>
</feature>
<feature type="compositionally biased region" description="Basic and acidic residues" evidence="8">
    <location>
        <begin position="2450"/>
        <end position="2465"/>
    </location>
</feature>
<dbReference type="InterPro" id="IPR027268">
    <property type="entry name" value="Peptidase_M4/M1_CTD_sf"/>
</dbReference>
<feature type="compositionally biased region" description="Basic residues" evidence="8">
    <location>
        <begin position="2223"/>
        <end position="2235"/>
    </location>
</feature>
<dbReference type="Pfam" id="PF01433">
    <property type="entry name" value="Peptidase_M1"/>
    <property type="match status" value="1"/>
</dbReference>
<dbReference type="Gene3D" id="1.10.390.10">
    <property type="entry name" value="Neutral Protease Domain 2"/>
    <property type="match status" value="1"/>
</dbReference>
<accession>A0AAD9KZA5</accession>
<dbReference type="InterPro" id="IPR037813">
    <property type="entry name" value="TAF2"/>
</dbReference>
<feature type="compositionally biased region" description="Polar residues" evidence="8">
    <location>
        <begin position="1938"/>
        <end position="1949"/>
    </location>
</feature>
<dbReference type="Pfam" id="PF24748">
    <property type="entry name" value="Galaxin_repeat"/>
    <property type="match status" value="1"/>
</dbReference>
<comment type="similarity">
    <text evidence="2">Belongs to the TAF2 family.</text>
</comment>
<feature type="compositionally biased region" description="Polar residues" evidence="8">
    <location>
        <begin position="1967"/>
        <end position="1978"/>
    </location>
</feature>
<evidence type="ECO:0000256" key="5">
    <source>
        <dbReference type="ARBA" id="ARBA00023163"/>
    </source>
</evidence>
<dbReference type="GO" id="GO:0000976">
    <property type="term" value="F:transcription cis-regulatory region binding"/>
    <property type="evidence" value="ECO:0007669"/>
    <property type="project" value="TreeGrafter"/>
</dbReference>
<feature type="compositionally biased region" description="Polar residues" evidence="8">
    <location>
        <begin position="2302"/>
        <end position="2320"/>
    </location>
</feature>
<dbReference type="InterPro" id="IPR014782">
    <property type="entry name" value="Peptidase_M1_dom"/>
</dbReference>
<dbReference type="InterPro" id="IPR057345">
    <property type="entry name" value="Ig-like_TAF2"/>
</dbReference>
<dbReference type="PANTHER" id="PTHR15137">
    <property type="entry name" value="TRANSCRIPTION INITIATION FACTOR TFIID"/>
    <property type="match status" value="1"/>
</dbReference>
<dbReference type="GO" id="GO:0003682">
    <property type="term" value="F:chromatin binding"/>
    <property type="evidence" value="ECO:0007669"/>
    <property type="project" value="TreeGrafter"/>
</dbReference>
<dbReference type="GO" id="GO:0005669">
    <property type="term" value="C:transcription factor TFIID complex"/>
    <property type="evidence" value="ECO:0007669"/>
    <property type="project" value="InterPro"/>
</dbReference>
<feature type="compositionally biased region" description="Pro residues" evidence="8">
    <location>
        <begin position="1661"/>
        <end position="1672"/>
    </location>
</feature>
<keyword evidence="4" id="KW-0805">Transcription regulation</keyword>
<dbReference type="GO" id="GO:0008270">
    <property type="term" value="F:zinc ion binding"/>
    <property type="evidence" value="ECO:0007669"/>
    <property type="project" value="InterPro"/>
</dbReference>
<dbReference type="Gene3D" id="2.60.40.1730">
    <property type="entry name" value="tricorn interacting facor f3 domain"/>
    <property type="match status" value="1"/>
</dbReference>
<feature type="compositionally biased region" description="Polar residues" evidence="8">
    <location>
        <begin position="1878"/>
        <end position="1891"/>
    </location>
</feature>
<dbReference type="PANTHER" id="PTHR15137:SF9">
    <property type="entry name" value="TRANSCRIPTION INITIATION FACTOR TFIID SUBUNIT 2"/>
    <property type="match status" value="1"/>
</dbReference>
<dbReference type="Proteomes" id="UP001209878">
    <property type="component" value="Unassembled WGS sequence"/>
</dbReference>
<evidence type="ECO:0000259" key="12">
    <source>
        <dbReference type="Pfam" id="PF25316"/>
    </source>
</evidence>
<feature type="compositionally biased region" description="Polar residues" evidence="8">
    <location>
        <begin position="1728"/>
        <end position="1743"/>
    </location>
</feature>
<feature type="region of interest" description="Disordered" evidence="8">
    <location>
        <begin position="2221"/>
        <end position="2371"/>
    </location>
</feature>
<feature type="domain" description="Transcription initiation factor TFIID subunit 2 TPR repeats" evidence="13">
    <location>
        <begin position="1261"/>
        <end position="1300"/>
    </location>
</feature>
<dbReference type="InterPro" id="IPR042097">
    <property type="entry name" value="Aminopeptidase_N-like_N_sf"/>
</dbReference>
<feature type="domain" description="Galaxin-like repeats" evidence="11">
    <location>
        <begin position="93"/>
        <end position="218"/>
    </location>
</feature>
<dbReference type="SUPFAM" id="SSF48371">
    <property type="entry name" value="ARM repeat"/>
    <property type="match status" value="1"/>
</dbReference>
<dbReference type="InterPro" id="IPR016024">
    <property type="entry name" value="ARM-type_fold"/>
</dbReference>
<evidence type="ECO:0000256" key="7">
    <source>
        <dbReference type="ARBA" id="ARBA00033345"/>
    </source>
</evidence>
<evidence type="ECO:0000259" key="13">
    <source>
        <dbReference type="Pfam" id="PF25577"/>
    </source>
</evidence>
<feature type="compositionally biased region" description="Polar residues" evidence="8">
    <location>
        <begin position="2025"/>
        <end position="2036"/>
    </location>
</feature>
<evidence type="ECO:0000313" key="14">
    <source>
        <dbReference type="EMBL" id="KAK2179640.1"/>
    </source>
</evidence>
<evidence type="ECO:0000256" key="6">
    <source>
        <dbReference type="ARBA" id="ARBA00023242"/>
    </source>
</evidence>
<feature type="compositionally biased region" description="Polar residues" evidence="8">
    <location>
        <begin position="2255"/>
        <end position="2266"/>
    </location>
</feature>
<evidence type="ECO:0000256" key="3">
    <source>
        <dbReference type="ARBA" id="ARBA00017363"/>
    </source>
</evidence>
<dbReference type="CDD" id="cd09839">
    <property type="entry name" value="M1_like_TAF2"/>
    <property type="match status" value="1"/>
</dbReference>
<evidence type="ECO:0000259" key="11">
    <source>
        <dbReference type="Pfam" id="PF24748"/>
    </source>
</evidence>
<feature type="compositionally biased region" description="Low complexity" evidence="8">
    <location>
        <begin position="2484"/>
        <end position="2495"/>
    </location>
</feature>
<feature type="compositionally biased region" description="Polar residues" evidence="8">
    <location>
        <begin position="1909"/>
        <end position="1920"/>
    </location>
</feature>
<keyword evidence="9" id="KW-0732">Signal</keyword>
<feature type="chain" id="PRO_5042263177" description="Transcription initiation factor TFIID subunit 2" evidence="9">
    <location>
        <begin position="21"/>
        <end position="2509"/>
    </location>
</feature>
<feature type="compositionally biased region" description="Polar residues" evidence="8">
    <location>
        <begin position="1985"/>
        <end position="2007"/>
    </location>
</feature>
<evidence type="ECO:0000313" key="15">
    <source>
        <dbReference type="Proteomes" id="UP001209878"/>
    </source>
</evidence>
<feature type="region of interest" description="Disordered" evidence="8">
    <location>
        <begin position="2408"/>
        <end position="2509"/>
    </location>
</feature>
<dbReference type="InterPro" id="IPR056601">
    <property type="entry name" value="Galaxin_dom"/>
</dbReference>
<reference evidence="14" key="1">
    <citation type="journal article" date="2023" name="Mol. Biol. Evol.">
        <title>Third-Generation Sequencing Reveals the Adaptive Role of the Epigenome in Three Deep-Sea Polychaetes.</title>
        <authorList>
            <person name="Perez M."/>
            <person name="Aroh O."/>
            <person name="Sun Y."/>
            <person name="Lan Y."/>
            <person name="Juniper S.K."/>
            <person name="Young C.R."/>
            <person name="Angers B."/>
            <person name="Qian P.Y."/>
        </authorList>
    </citation>
    <scope>NUCLEOTIDE SEQUENCE</scope>
    <source>
        <strain evidence="14">R07B-5</strain>
    </source>
</reference>
<feature type="domain" description="Transcription initiation factor TFIID subunit 2 TPR repeats" evidence="13">
    <location>
        <begin position="1424"/>
        <end position="1586"/>
    </location>
</feature>
<feature type="domain" description="Transcription initiation factor TFIID subunit 2 TPR repeats" evidence="13">
    <location>
        <begin position="1047"/>
        <end position="1257"/>
    </location>
</feature>
<feature type="signal peptide" evidence="9">
    <location>
        <begin position="1"/>
        <end position="20"/>
    </location>
</feature>
<dbReference type="Pfam" id="PF25577">
    <property type="entry name" value="TPR_TAF2_C"/>
    <property type="match status" value="3"/>
</dbReference>
<keyword evidence="5" id="KW-0804">Transcription</keyword>
<proteinExistence type="inferred from homology"/>
<name>A0AAD9KZA5_RIDPI</name>
<comment type="caution">
    <text evidence="14">The sequence shown here is derived from an EMBL/GenBank/DDBJ whole genome shotgun (WGS) entry which is preliminary data.</text>
</comment>
<evidence type="ECO:0000256" key="4">
    <source>
        <dbReference type="ARBA" id="ARBA00023015"/>
    </source>
</evidence>
<dbReference type="SUPFAM" id="SSF55486">
    <property type="entry name" value="Metalloproteases ('zincins'), catalytic domain"/>
    <property type="match status" value="1"/>
</dbReference>
<keyword evidence="6" id="KW-0539">Nucleus</keyword>
<feature type="compositionally biased region" description="Low complexity" evidence="8">
    <location>
        <begin position="1693"/>
        <end position="1710"/>
    </location>
</feature>
<evidence type="ECO:0000259" key="10">
    <source>
        <dbReference type="Pfam" id="PF01433"/>
    </source>
</evidence>
<dbReference type="InterPro" id="IPR057991">
    <property type="entry name" value="TPR_TAF2_C"/>
</dbReference>
<feature type="compositionally biased region" description="Basic residues" evidence="8">
    <location>
        <begin position="2421"/>
        <end position="2449"/>
    </location>
</feature>
<feature type="region of interest" description="Disordered" evidence="8">
    <location>
        <begin position="1870"/>
        <end position="2121"/>
    </location>
</feature>
<feature type="compositionally biased region" description="Polar residues" evidence="8">
    <location>
        <begin position="1768"/>
        <end position="1786"/>
    </location>
</feature>
<feature type="compositionally biased region" description="Polar residues" evidence="8">
    <location>
        <begin position="1826"/>
        <end position="1844"/>
    </location>
</feature>
<dbReference type="SUPFAM" id="SSF63737">
    <property type="entry name" value="Leukotriene A4 hydrolase N-terminal domain"/>
    <property type="match status" value="1"/>
</dbReference>
<feature type="compositionally biased region" description="Polar residues" evidence="8">
    <location>
        <begin position="2083"/>
        <end position="2094"/>
    </location>
</feature>
<feature type="compositionally biased region" description="Polar residues" evidence="8">
    <location>
        <begin position="2112"/>
        <end position="2121"/>
    </location>
</feature>
<dbReference type="GO" id="GO:0016251">
    <property type="term" value="F:RNA polymerase II general transcription initiation factor activity"/>
    <property type="evidence" value="ECO:0007669"/>
    <property type="project" value="TreeGrafter"/>
</dbReference>
<keyword evidence="15" id="KW-1185">Reference proteome</keyword>
<feature type="domain" description="Peptidase M1 membrane alanine aminopeptidase" evidence="10">
    <location>
        <begin position="520"/>
        <end position="698"/>
    </location>
</feature>
<evidence type="ECO:0000256" key="9">
    <source>
        <dbReference type="SAM" id="SignalP"/>
    </source>
</evidence>
<protein>
    <recommendedName>
        <fullName evidence="3">Transcription initiation factor TFIID subunit 2</fullName>
    </recommendedName>
    <alternativeName>
        <fullName evidence="7">Transcription initiation factor TFIID 150 kDa subunit</fullName>
    </alternativeName>
</protein>
<evidence type="ECO:0000256" key="1">
    <source>
        <dbReference type="ARBA" id="ARBA00004123"/>
    </source>
</evidence>
<dbReference type="EMBL" id="JAODUO010000479">
    <property type="protein sequence ID" value="KAK2179640.1"/>
    <property type="molecule type" value="Genomic_DNA"/>
</dbReference>
<feature type="compositionally biased region" description="Polar residues" evidence="8">
    <location>
        <begin position="2043"/>
        <end position="2065"/>
    </location>
</feature>
<evidence type="ECO:0000256" key="2">
    <source>
        <dbReference type="ARBA" id="ARBA00010937"/>
    </source>
</evidence>
<comment type="subcellular location">
    <subcellularLocation>
        <location evidence="1">Nucleus</location>
    </subcellularLocation>
</comment>
<evidence type="ECO:0000256" key="8">
    <source>
        <dbReference type="SAM" id="MobiDB-lite"/>
    </source>
</evidence>
<organism evidence="14 15">
    <name type="scientific">Ridgeia piscesae</name>
    <name type="common">Tubeworm</name>
    <dbReference type="NCBI Taxonomy" id="27915"/>
    <lineage>
        <taxon>Eukaryota</taxon>
        <taxon>Metazoa</taxon>
        <taxon>Spiralia</taxon>
        <taxon>Lophotrochozoa</taxon>
        <taxon>Annelida</taxon>
        <taxon>Polychaeta</taxon>
        <taxon>Sedentaria</taxon>
        <taxon>Canalipalpata</taxon>
        <taxon>Sabellida</taxon>
        <taxon>Siboglinidae</taxon>
        <taxon>Ridgeia</taxon>
    </lineage>
</organism>
<feature type="region of interest" description="Disordered" evidence="8">
    <location>
        <begin position="1647"/>
        <end position="1846"/>
    </location>
</feature>
<dbReference type="GO" id="GO:0008237">
    <property type="term" value="F:metallopeptidase activity"/>
    <property type="evidence" value="ECO:0007669"/>
    <property type="project" value="InterPro"/>
</dbReference>
<feature type="domain" description="Transcription initiation factor TFIID subunit 2 Ig-like" evidence="12">
    <location>
        <begin position="927"/>
        <end position="1046"/>
    </location>
</feature>
<dbReference type="GO" id="GO:0006367">
    <property type="term" value="P:transcription initiation at RNA polymerase II promoter"/>
    <property type="evidence" value="ECO:0007669"/>
    <property type="project" value="TreeGrafter"/>
</dbReference>
<gene>
    <name evidence="14" type="ORF">NP493_478g01000</name>
</gene>